<dbReference type="EMBL" id="CP071248">
    <property type="protein sequence ID" value="QSP98485.1"/>
    <property type="molecule type" value="Genomic_DNA"/>
</dbReference>
<proteinExistence type="predicted"/>
<accession>A0AAX1LMN7</accession>
<gene>
    <name evidence="1" type="ORF">BLI009_05270</name>
</gene>
<reference evidence="1" key="1">
    <citation type="submission" date="2021-03" db="EMBL/GenBank/DDBJ databases">
        <title>Genome sequencing of Bifidobacterium longum subsp. infantis JCM 7009.</title>
        <authorList>
            <person name="Kim J."/>
        </authorList>
    </citation>
    <scope>NUCLEOTIDE SEQUENCE</scope>
    <source>
        <strain evidence="1">JCM 7009</strain>
    </source>
</reference>
<evidence type="ECO:0000313" key="1">
    <source>
        <dbReference type="EMBL" id="QSP98485.1"/>
    </source>
</evidence>
<evidence type="ECO:0000313" key="2">
    <source>
        <dbReference type="Proteomes" id="UP000663618"/>
    </source>
</evidence>
<sequence length="67" mass="7520">MENDATIYGGVPDGPVVRHSLLWLSRVIAGAMVLRKSTLWIIPYPIVMPQQWIDEVRGRLHIAVIGL</sequence>
<dbReference type="RefSeq" id="WP_206649121.1">
    <property type="nucleotide sequence ID" value="NZ_CP071248.1"/>
</dbReference>
<dbReference type="AlphaFoldDB" id="A0AAX1LMN7"/>
<organism evidence="1 2">
    <name type="scientific">Bifidobacterium longum subsp. infantis</name>
    <dbReference type="NCBI Taxonomy" id="1682"/>
    <lineage>
        <taxon>Bacteria</taxon>
        <taxon>Bacillati</taxon>
        <taxon>Actinomycetota</taxon>
        <taxon>Actinomycetes</taxon>
        <taxon>Bifidobacteriales</taxon>
        <taxon>Bifidobacteriaceae</taxon>
        <taxon>Bifidobacterium</taxon>
    </lineage>
</organism>
<name>A0AAX1LMN7_BIFLI</name>
<dbReference type="Proteomes" id="UP000663618">
    <property type="component" value="Chromosome"/>
</dbReference>
<protein>
    <submittedName>
        <fullName evidence="1">Uncharacterized protein</fullName>
    </submittedName>
</protein>